<sequence>MVRRVPSRYFFLVALLLIVGLLAPLPFVLVEPGTPDNIFGKVKGKQVVEIVGRDSFATTGKLNLTSIWVTNPESRLHSFELIRAWADGERSVQPREVFYPKGTDPKEVKRENVADMKNSQISSTLAALTYLKIPYSPRWVIKGLTKNSPNKGVVQTEDEIVSFDGQAITSGNQLRTLISNAKDKNVELGVIRDGKKLSIPVEVRTVESNGSKQNFIGVLVSENYELPFEVKIRLKNVGGPSAGLIFTLAIIDKLTKEDLVKGRNIAGTGTITPSGTVGPIGGIEEKLIGASRAGATMFLAPALNCPDIRHSPKGLRVVPVDTLAEALAALRATDPETLPICG</sequence>
<dbReference type="InterPro" id="IPR036034">
    <property type="entry name" value="PDZ_sf"/>
</dbReference>
<dbReference type="InterPro" id="IPR027065">
    <property type="entry name" value="Lon_Prtase"/>
</dbReference>
<name>A0A6J6C4J8_9ZZZZ</name>
<dbReference type="SUPFAM" id="SSF54211">
    <property type="entry name" value="Ribosomal protein S5 domain 2-like"/>
    <property type="match status" value="1"/>
</dbReference>
<dbReference type="Gene3D" id="3.30.230.10">
    <property type="match status" value="1"/>
</dbReference>
<dbReference type="InterPro" id="IPR008269">
    <property type="entry name" value="Lon_proteolytic"/>
</dbReference>
<accession>A0A6J6C4J8</accession>
<organism evidence="2">
    <name type="scientific">freshwater metagenome</name>
    <dbReference type="NCBI Taxonomy" id="449393"/>
    <lineage>
        <taxon>unclassified sequences</taxon>
        <taxon>metagenomes</taxon>
        <taxon>ecological metagenomes</taxon>
    </lineage>
</organism>
<gene>
    <name evidence="2" type="ORF">UFOPK1506_00067</name>
</gene>
<dbReference type="InterPro" id="IPR001478">
    <property type="entry name" value="PDZ"/>
</dbReference>
<dbReference type="InterPro" id="IPR014721">
    <property type="entry name" value="Ribsml_uS5_D2-typ_fold_subgr"/>
</dbReference>
<evidence type="ECO:0000259" key="1">
    <source>
        <dbReference type="PROSITE" id="PS51786"/>
    </source>
</evidence>
<dbReference type="GO" id="GO:0006508">
    <property type="term" value="P:proteolysis"/>
    <property type="evidence" value="ECO:0007669"/>
    <property type="project" value="InterPro"/>
</dbReference>
<dbReference type="PANTHER" id="PTHR10046">
    <property type="entry name" value="ATP DEPENDENT LON PROTEASE FAMILY MEMBER"/>
    <property type="match status" value="1"/>
</dbReference>
<dbReference type="Pfam" id="PF13180">
    <property type="entry name" value="PDZ_2"/>
    <property type="match status" value="1"/>
</dbReference>
<feature type="domain" description="Lon proteolytic" evidence="1">
    <location>
        <begin position="236"/>
        <end position="333"/>
    </location>
</feature>
<dbReference type="InterPro" id="IPR020568">
    <property type="entry name" value="Ribosomal_Su5_D2-typ_SF"/>
</dbReference>
<dbReference type="EMBL" id="CAEZSV010000005">
    <property type="protein sequence ID" value="CAB4545218.1"/>
    <property type="molecule type" value="Genomic_DNA"/>
</dbReference>
<dbReference type="GO" id="GO:0004176">
    <property type="term" value="F:ATP-dependent peptidase activity"/>
    <property type="evidence" value="ECO:0007669"/>
    <property type="project" value="InterPro"/>
</dbReference>
<dbReference type="SUPFAM" id="SSF50156">
    <property type="entry name" value="PDZ domain-like"/>
    <property type="match status" value="1"/>
</dbReference>
<dbReference type="Pfam" id="PF05362">
    <property type="entry name" value="Lon_C"/>
    <property type="match status" value="1"/>
</dbReference>
<dbReference type="GO" id="GO:0030163">
    <property type="term" value="P:protein catabolic process"/>
    <property type="evidence" value="ECO:0007669"/>
    <property type="project" value="InterPro"/>
</dbReference>
<reference evidence="2" key="1">
    <citation type="submission" date="2020-05" db="EMBL/GenBank/DDBJ databases">
        <authorList>
            <person name="Chiriac C."/>
            <person name="Salcher M."/>
            <person name="Ghai R."/>
            <person name="Kavagutti S V."/>
        </authorList>
    </citation>
    <scope>NUCLEOTIDE SEQUENCE</scope>
</reference>
<dbReference type="GO" id="GO:0004252">
    <property type="term" value="F:serine-type endopeptidase activity"/>
    <property type="evidence" value="ECO:0007669"/>
    <property type="project" value="InterPro"/>
</dbReference>
<dbReference type="AlphaFoldDB" id="A0A6J6C4J8"/>
<dbReference type="PROSITE" id="PS51786">
    <property type="entry name" value="LON_PROTEOLYTIC"/>
    <property type="match status" value="1"/>
</dbReference>
<protein>
    <submittedName>
        <fullName evidence="2">Unannotated protein</fullName>
    </submittedName>
</protein>
<evidence type="ECO:0000313" key="2">
    <source>
        <dbReference type="EMBL" id="CAB4545218.1"/>
    </source>
</evidence>
<dbReference type="GO" id="GO:0005524">
    <property type="term" value="F:ATP binding"/>
    <property type="evidence" value="ECO:0007669"/>
    <property type="project" value="InterPro"/>
</dbReference>
<proteinExistence type="predicted"/>